<proteinExistence type="predicted"/>
<dbReference type="GO" id="GO:0004180">
    <property type="term" value="F:carboxypeptidase activity"/>
    <property type="evidence" value="ECO:0007669"/>
    <property type="project" value="UniProtKB-KW"/>
</dbReference>
<keyword evidence="2" id="KW-0645">Protease</keyword>
<sequence>MTVDVDAYRTAVPEMASFLGVDALDAAMLKLAAAHPDLASLRRVGTSGLGEPISMLSIGSGTRNALFFACTHPDEPIGAMTISHLAELLCRDDDLRETGDFTWHLIPCVNPDEVRLNEGWFQPPFSMGDFAARCYRPPSDRDLEWSFPFFHETSYFDSTLRETQMLMRVIDDLQPVVMGSLHNNVFGGVYFYISGEDAALQETLHRMPAAEGLPLRLGEPETPYIRELSPGVLLFPDPKDRYAYEVAAGADPETLSLAGSSLTYASRYGTRGIIVEVAYFDDPRVADQTAMDRSVRAVIADSTRIAEEGLAYLEPALEAVGARLRTRSVFEESVRSNLGLERATIDAKSTWAESAPETLAAATVADLFANRQEVKIRRLINLGTFIRMLETEVIAGHGNPVVRQTLEDARVRFQAWEDDLESELEARVVPIRKLVAVQLGAVLAATFAAPRD</sequence>
<keyword evidence="3" id="KW-1185">Reference proteome</keyword>
<dbReference type="Proteomes" id="UP001190465">
    <property type="component" value="Chromosome"/>
</dbReference>
<dbReference type="RefSeq" id="WP_308482587.1">
    <property type="nucleotide sequence ID" value="NZ_OY726397.1"/>
</dbReference>
<accession>A0ABN9NHC1</accession>
<dbReference type="Gene3D" id="3.40.630.10">
    <property type="entry name" value="Zn peptidases"/>
    <property type="match status" value="1"/>
</dbReference>
<evidence type="ECO:0000313" key="3">
    <source>
        <dbReference type="Proteomes" id="UP001190465"/>
    </source>
</evidence>
<evidence type="ECO:0000313" key="2">
    <source>
        <dbReference type="EMBL" id="CAJ1503521.1"/>
    </source>
</evidence>
<dbReference type="Pfam" id="PF00246">
    <property type="entry name" value="Peptidase_M14"/>
    <property type="match status" value="1"/>
</dbReference>
<dbReference type="InterPro" id="IPR000834">
    <property type="entry name" value="Peptidase_M14"/>
</dbReference>
<protein>
    <submittedName>
        <fullName evidence="2">M14 family zinc carboxypeptidase</fullName>
    </submittedName>
</protein>
<keyword evidence="2" id="KW-0121">Carboxypeptidase</keyword>
<evidence type="ECO:0000259" key="1">
    <source>
        <dbReference type="Pfam" id="PF00246"/>
    </source>
</evidence>
<reference evidence="2 3" key="1">
    <citation type="submission" date="2023-08" db="EMBL/GenBank/DDBJ databases">
        <authorList>
            <person name="Folkvardsen B D."/>
            <person name="Norman A."/>
        </authorList>
    </citation>
    <scope>NUCLEOTIDE SEQUENCE [LARGE SCALE GENOMIC DNA]</scope>
    <source>
        <strain evidence="2 3">Mu0053</strain>
    </source>
</reference>
<dbReference type="SUPFAM" id="SSF53187">
    <property type="entry name" value="Zn-dependent exopeptidases"/>
    <property type="match status" value="1"/>
</dbReference>
<feature type="domain" description="Peptidase M14" evidence="1">
    <location>
        <begin position="26"/>
        <end position="112"/>
    </location>
</feature>
<dbReference type="EMBL" id="OY726397">
    <property type="protein sequence ID" value="CAJ1503521.1"/>
    <property type="molecule type" value="Genomic_DNA"/>
</dbReference>
<organism evidence="2 3">
    <name type="scientific">[Mycobacterium] burgundiense</name>
    <dbReference type="NCBI Taxonomy" id="3064286"/>
    <lineage>
        <taxon>Bacteria</taxon>
        <taxon>Bacillati</taxon>
        <taxon>Actinomycetota</taxon>
        <taxon>Actinomycetes</taxon>
        <taxon>Mycobacteriales</taxon>
        <taxon>Mycobacteriaceae</taxon>
        <taxon>Mycolicibacterium</taxon>
    </lineage>
</organism>
<name>A0ABN9NHC1_9MYCO</name>
<gene>
    <name evidence="2" type="ORF">MU0053_002456</name>
</gene>
<keyword evidence="2" id="KW-0378">Hydrolase</keyword>